<name>A0A392NX18_9FABA</name>
<accession>A0A392NX18</accession>
<dbReference type="AlphaFoldDB" id="A0A392NX18"/>
<protein>
    <submittedName>
        <fullName evidence="2">Uncharacterized protein</fullName>
    </submittedName>
</protein>
<evidence type="ECO:0000313" key="3">
    <source>
        <dbReference type="Proteomes" id="UP000265520"/>
    </source>
</evidence>
<evidence type="ECO:0000313" key="2">
    <source>
        <dbReference type="EMBL" id="MCI04357.1"/>
    </source>
</evidence>
<proteinExistence type="predicted"/>
<evidence type="ECO:0000256" key="1">
    <source>
        <dbReference type="SAM" id="MobiDB-lite"/>
    </source>
</evidence>
<feature type="compositionally biased region" description="Acidic residues" evidence="1">
    <location>
        <begin position="40"/>
        <end position="59"/>
    </location>
</feature>
<comment type="caution">
    <text evidence="2">The sequence shown here is derived from an EMBL/GenBank/DDBJ whole genome shotgun (WGS) entry which is preliminary data.</text>
</comment>
<dbReference type="Proteomes" id="UP000265520">
    <property type="component" value="Unassembled WGS sequence"/>
</dbReference>
<dbReference type="EMBL" id="LXQA010055131">
    <property type="protein sequence ID" value="MCI04357.1"/>
    <property type="molecule type" value="Genomic_DNA"/>
</dbReference>
<sequence>MGNQSEFEATSVNATIDDEINLVREDMPTTNFEKPADDLQGTEDEEDSDFDDTLYDYMD</sequence>
<reference evidence="2 3" key="1">
    <citation type="journal article" date="2018" name="Front. Plant Sci.">
        <title>Red Clover (Trifolium pratense) and Zigzag Clover (T. medium) - A Picture of Genomic Similarities and Differences.</title>
        <authorList>
            <person name="Dluhosova J."/>
            <person name="Istvanek J."/>
            <person name="Nedelnik J."/>
            <person name="Repkova J."/>
        </authorList>
    </citation>
    <scope>NUCLEOTIDE SEQUENCE [LARGE SCALE GENOMIC DNA]</scope>
    <source>
        <strain evidence="3">cv. 10/8</strain>
        <tissue evidence="2">Leaf</tissue>
    </source>
</reference>
<feature type="region of interest" description="Disordered" evidence="1">
    <location>
        <begin position="25"/>
        <end position="59"/>
    </location>
</feature>
<organism evidence="2 3">
    <name type="scientific">Trifolium medium</name>
    <dbReference type="NCBI Taxonomy" id="97028"/>
    <lineage>
        <taxon>Eukaryota</taxon>
        <taxon>Viridiplantae</taxon>
        <taxon>Streptophyta</taxon>
        <taxon>Embryophyta</taxon>
        <taxon>Tracheophyta</taxon>
        <taxon>Spermatophyta</taxon>
        <taxon>Magnoliopsida</taxon>
        <taxon>eudicotyledons</taxon>
        <taxon>Gunneridae</taxon>
        <taxon>Pentapetalae</taxon>
        <taxon>rosids</taxon>
        <taxon>fabids</taxon>
        <taxon>Fabales</taxon>
        <taxon>Fabaceae</taxon>
        <taxon>Papilionoideae</taxon>
        <taxon>50 kb inversion clade</taxon>
        <taxon>NPAAA clade</taxon>
        <taxon>Hologalegina</taxon>
        <taxon>IRL clade</taxon>
        <taxon>Trifolieae</taxon>
        <taxon>Trifolium</taxon>
    </lineage>
</organism>
<keyword evidence="3" id="KW-1185">Reference proteome</keyword>